<dbReference type="PANTHER" id="PTHR12431">
    <property type="entry name" value="SORTING NEXIN 17 AND 27"/>
    <property type="match status" value="1"/>
</dbReference>
<dbReference type="SUPFAM" id="SSF64268">
    <property type="entry name" value="PX domain"/>
    <property type="match status" value="1"/>
</dbReference>
<evidence type="ECO:0000256" key="1">
    <source>
        <dbReference type="ARBA" id="ARBA00010883"/>
    </source>
</evidence>
<protein>
    <submittedName>
        <fullName evidence="7">PX domain-containing protein</fullName>
    </submittedName>
</protein>
<evidence type="ECO:0000313" key="6">
    <source>
        <dbReference type="Proteomes" id="UP000276776"/>
    </source>
</evidence>
<dbReference type="Proteomes" id="UP000276776">
    <property type="component" value="Unassembled WGS sequence"/>
</dbReference>
<dbReference type="Gene3D" id="1.20.80.60">
    <property type="match status" value="1"/>
</dbReference>
<evidence type="ECO:0000256" key="3">
    <source>
        <dbReference type="ARBA" id="ARBA00022927"/>
    </source>
</evidence>
<evidence type="ECO:0000313" key="7">
    <source>
        <dbReference type="WBParaSite" id="TCLT_0000222201-mRNA-1"/>
    </source>
</evidence>
<name>A0A0N5CPS2_THECL</name>
<keyword evidence="6" id="KW-1185">Reference proteome</keyword>
<dbReference type="GO" id="GO:0005769">
    <property type="term" value="C:early endosome"/>
    <property type="evidence" value="ECO:0007669"/>
    <property type="project" value="TreeGrafter"/>
</dbReference>
<dbReference type="STRING" id="103827.A0A0N5CPS2"/>
<dbReference type="InterPro" id="IPR001683">
    <property type="entry name" value="PX_dom"/>
</dbReference>
<dbReference type="Gene3D" id="3.30.1520.10">
    <property type="entry name" value="Phox-like domain"/>
    <property type="match status" value="1"/>
</dbReference>
<dbReference type="Pfam" id="PF21273">
    <property type="entry name" value="SNX17-27-31_F1_FERM"/>
    <property type="match status" value="1"/>
</dbReference>
<comment type="similarity">
    <text evidence="1">Belongs to the sorting nexin family.</text>
</comment>
<dbReference type="InterPro" id="IPR011993">
    <property type="entry name" value="PH-like_dom_sf"/>
</dbReference>
<dbReference type="OMA" id="RRHCVGV"/>
<evidence type="ECO:0000313" key="5">
    <source>
        <dbReference type="EMBL" id="VDM98057.1"/>
    </source>
</evidence>
<sequence length="520" mass="59569">MIHIAIPSTQTLVEADGRQKYDAFDIYVNDAYHASVRYSHLLKLHEKLHDYFGQKLKTPDFPSKKLFRSLDEKALNERRIALARYFQAVVQLQQIAQHFITENAFLNFQIESFRPSSSNVSVDIFMADGTKETVRCNVEHPTEIVLKRFASNIGLCVENIGNFGLFVAKRRYGIDDGRFMPSFSTSYPDLLCIRLLRNFESPYLSVHLLNQKSAAVGVFYFIVIKKLIWDPRVEEELMDDPGAVLLLYKQAVSDLHNGHFVPRQLEIKDRLLSLEEQGNCLQFLRLCRLEPNYGYEVLMPCISDYPRHRTECSLKVGRRHILLEFKNDENKISRAEFRATRIRVWRISQQDNGDFMFLFEYLMSSGEFQWIALRTNQAILLSLLLQSIGFEILQEHRSFLTGFDDGDTAKNAFKICSPQDISKNVCPVVSLSSKVSEKNADKNDTIPQVGCESNVITNNNCVEDAGSDSGSVQSLETIGLNIHKTHSESVVTDLTEDVFITISKELPLRHEIFEITDDDL</sequence>
<dbReference type="GO" id="GO:0032456">
    <property type="term" value="P:endocytic recycling"/>
    <property type="evidence" value="ECO:0007669"/>
    <property type="project" value="TreeGrafter"/>
</dbReference>
<dbReference type="PROSITE" id="PS50195">
    <property type="entry name" value="PX"/>
    <property type="match status" value="1"/>
</dbReference>
<gene>
    <name evidence="5" type="ORF">TCLT_LOCUS2223</name>
</gene>
<dbReference type="InterPro" id="IPR048763">
    <property type="entry name" value="SNX17-31_FERM_F1"/>
</dbReference>
<reference evidence="5 6" key="2">
    <citation type="submission" date="2018-11" db="EMBL/GenBank/DDBJ databases">
        <authorList>
            <consortium name="Pathogen Informatics"/>
        </authorList>
    </citation>
    <scope>NUCLEOTIDE SEQUENCE [LARGE SCALE GENOMIC DNA]</scope>
</reference>
<dbReference type="WBParaSite" id="TCLT_0000222201-mRNA-1">
    <property type="protein sequence ID" value="TCLT_0000222201-mRNA-1"/>
    <property type="gene ID" value="TCLT_0000222201"/>
</dbReference>
<organism evidence="7">
    <name type="scientific">Thelazia callipaeda</name>
    <name type="common">Oriental eyeworm</name>
    <name type="synonym">Parasitic nematode</name>
    <dbReference type="NCBI Taxonomy" id="103827"/>
    <lineage>
        <taxon>Eukaryota</taxon>
        <taxon>Metazoa</taxon>
        <taxon>Ecdysozoa</taxon>
        <taxon>Nematoda</taxon>
        <taxon>Chromadorea</taxon>
        <taxon>Rhabditida</taxon>
        <taxon>Spirurina</taxon>
        <taxon>Spiruromorpha</taxon>
        <taxon>Thelazioidea</taxon>
        <taxon>Thelaziidae</taxon>
        <taxon>Thelazia</taxon>
    </lineage>
</organism>
<feature type="domain" description="PX" evidence="4">
    <location>
        <begin position="1"/>
        <end position="112"/>
    </location>
</feature>
<evidence type="ECO:0000256" key="2">
    <source>
        <dbReference type="ARBA" id="ARBA00022448"/>
    </source>
</evidence>
<dbReference type="InterPro" id="IPR040842">
    <property type="entry name" value="SNX17/31_FERM"/>
</dbReference>
<dbReference type="Pfam" id="PF18116">
    <property type="entry name" value="SNX17_FERM_C"/>
    <property type="match status" value="1"/>
</dbReference>
<dbReference type="OrthoDB" id="5772781at2759"/>
<dbReference type="GO" id="GO:0006886">
    <property type="term" value="P:intracellular protein transport"/>
    <property type="evidence" value="ECO:0007669"/>
    <property type="project" value="TreeGrafter"/>
</dbReference>
<dbReference type="PANTHER" id="PTHR12431:SF14">
    <property type="entry name" value="LD15323P"/>
    <property type="match status" value="1"/>
</dbReference>
<dbReference type="Gene3D" id="2.30.29.30">
    <property type="entry name" value="Pleckstrin-homology domain (PH domain)/Phosphotyrosine-binding domain (PTB)"/>
    <property type="match status" value="1"/>
</dbReference>
<dbReference type="Pfam" id="PF00787">
    <property type="entry name" value="PX"/>
    <property type="match status" value="1"/>
</dbReference>
<dbReference type="InterPro" id="IPR036871">
    <property type="entry name" value="PX_dom_sf"/>
</dbReference>
<dbReference type="SMART" id="SM00312">
    <property type="entry name" value="PX"/>
    <property type="match status" value="1"/>
</dbReference>
<dbReference type="AlphaFoldDB" id="A0A0N5CPS2"/>
<accession>A0A0N5CPS2</accession>
<dbReference type="Gene3D" id="3.10.20.90">
    <property type="entry name" value="Phosphatidylinositol 3-kinase Catalytic Subunit, Chain A, domain 1"/>
    <property type="match status" value="1"/>
</dbReference>
<proteinExistence type="inferred from homology"/>
<evidence type="ECO:0000259" key="4">
    <source>
        <dbReference type="PROSITE" id="PS50195"/>
    </source>
</evidence>
<reference evidence="7" key="1">
    <citation type="submission" date="2017-02" db="UniProtKB">
        <authorList>
            <consortium name="WormBaseParasite"/>
        </authorList>
    </citation>
    <scope>IDENTIFICATION</scope>
</reference>
<dbReference type="GO" id="GO:0035091">
    <property type="term" value="F:phosphatidylinositol binding"/>
    <property type="evidence" value="ECO:0007669"/>
    <property type="project" value="InterPro"/>
</dbReference>
<keyword evidence="2" id="KW-0813">Transport</keyword>
<keyword evidence="3" id="KW-0653">Protein transport</keyword>
<dbReference type="EMBL" id="UYYF01000407">
    <property type="protein sequence ID" value="VDM98057.1"/>
    <property type="molecule type" value="Genomic_DNA"/>
</dbReference>